<proteinExistence type="predicted"/>
<gene>
    <name evidence="2" type="ORF">H9771_10165</name>
</gene>
<accession>A0A9D2MHB2</accession>
<dbReference type="AlphaFoldDB" id="A0A9D2MHB2"/>
<reference evidence="2" key="1">
    <citation type="journal article" date="2021" name="PeerJ">
        <title>Extensive microbial diversity within the chicken gut microbiome revealed by metagenomics and culture.</title>
        <authorList>
            <person name="Gilroy R."/>
            <person name="Ravi A."/>
            <person name="Getino M."/>
            <person name="Pursley I."/>
            <person name="Horton D.L."/>
            <person name="Alikhan N.F."/>
            <person name="Baker D."/>
            <person name="Gharbi K."/>
            <person name="Hall N."/>
            <person name="Watson M."/>
            <person name="Adriaenssens E.M."/>
            <person name="Foster-Nyarko E."/>
            <person name="Jarju S."/>
            <person name="Secka A."/>
            <person name="Antonio M."/>
            <person name="Oren A."/>
            <person name="Chaudhuri R.R."/>
            <person name="La Ragione R."/>
            <person name="Hildebrand F."/>
            <person name="Pallen M.J."/>
        </authorList>
    </citation>
    <scope>NUCLEOTIDE SEQUENCE</scope>
    <source>
        <strain evidence="2">ChiHjej9B8-13557</strain>
    </source>
</reference>
<evidence type="ECO:0000256" key="1">
    <source>
        <dbReference type="SAM" id="SignalP"/>
    </source>
</evidence>
<evidence type="ECO:0008006" key="4">
    <source>
        <dbReference type="Google" id="ProtNLM"/>
    </source>
</evidence>
<name>A0A9D2MHB2_9FIRM</name>
<feature type="signal peptide" evidence="1">
    <location>
        <begin position="1"/>
        <end position="21"/>
    </location>
</feature>
<evidence type="ECO:0000313" key="2">
    <source>
        <dbReference type="EMBL" id="HJB59994.1"/>
    </source>
</evidence>
<organism evidence="2 3">
    <name type="scientific">Candidatus Faecalibacterium faecipullorum</name>
    <dbReference type="NCBI Taxonomy" id="2838578"/>
    <lineage>
        <taxon>Bacteria</taxon>
        <taxon>Bacillati</taxon>
        <taxon>Bacillota</taxon>
        <taxon>Clostridia</taxon>
        <taxon>Eubacteriales</taxon>
        <taxon>Oscillospiraceae</taxon>
        <taxon>Faecalibacterium</taxon>
    </lineage>
</organism>
<protein>
    <recommendedName>
        <fullName evidence="4">Lipoprotein</fullName>
    </recommendedName>
</protein>
<dbReference type="Proteomes" id="UP000824211">
    <property type="component" value="Unassembled WGS sequence"/>
</dbReference>
<evidence type="ECO:0000313" key="3">
    <source>
        <dbReference type="Proteomes" id="UP000824211"/>
    </source>
</evidence>
<comment type="caution">
    <text evidence="2">The sequence shown here is derived from an EMBL/GenBank/DDBJ whole genome shotgun (WGS) entry which is preliminary data.</text>
</comment>
<reference evidence="2" key="2">
    <citation type="submission" date="2021-04" db="EMBL/GenBank/DDBJ databases">
        <authorList>
            <person name="Gilroy R."/>
        </authorList>
    </citation>
    <scope>NUCLEOTIDE SEQUENCE</scope>
    <source>
        <strain evidence="2">ChiHjej9B8-13557</strain>
    </source>
</reference>
<dbReference type="PROSITE" id="PS51257">
    <property type="entry name" value="PROKAR_LIPOPROTEIN"/>
    <property type="match status" value="1"/>
</dbReference>
<dbReference type="EMBL" id="DWXX01000192">
    <property type="protein sequence ID" value="HJB59994.1"/>
    <property type="molecule type" value="Genomic_DNA"/>
</dbReference>
<keyword evidence="1" id="KW-0732">Signal</keyword>
<sequence length="171" mass="18731">MKLKKYITLLLSALMFVCALTACGPDVEHRFDTEEYSARAEATMRSIAQQLGRVESLANGHGVELYAAFAEYEDGRPGRPDGDVTVTTVTQDALDDWAARPAHKLCIYAESGDEIEEYLAAWLAQVRQMYSALDSLTEEQWQGLAGGTLSLMGELVQQGGKTYVQASIACE</sequence>
<feature type="chain" id="PRO_5038789552" description="Lipoprotein" evidence="1">
    <location>
        <begin position="22"/>
        <end position="171"/>
    </location>
</feature>